<gene>
    <name evidence="2" type="ORF">KCG34_02400</name>
</gene>
<dbReference type="AlphaFoldDB" id="A0A975IVE4"/>
<keyword evidence="1" id="KW-0472">Membrane</keyword>
<evidence type="ECO:0000313" key="3">
    <source>
        <dbReference type="Proteomes" id="UP000676409"/>
    </source>
</evidence>
<dbReference type="RefSeq" id="WP_211938808.1">
    <property type="nucleotide sequence ID" value="NZ_CP073078.1"/>
</dbReference>
<reference evidence="2" key="1">
    <citation type="submission" date="2021-04" db="EMBL/GenBank/DDBJ databases">
        <title>The complete genome sequence of Caulobacter sp. S6.</title>
        <authorList>
            <person name="Tang Y."/>
            <person name="Ouyang W."/>
            <person name="Liu Q."/>
            <person name="Huang B."/>
            <person name="Guo Z."/>
            <person name="Lei P."/>
        </authorList>
    </citation>
    <scope>NUCLEOTIDE SEQUENCE</scope>
    <source>
        <strain evidence="2">S6</strain>
    </source>
</reference>
<dbReference type="Proteomes" id="UP000676409">
    <property type="component" value="Chromosome"/>
</dbReference>
<proteinExistence type="predicted"/>
<protein>
    <submittedName>
        <fullName evidence="2">Uncharacterized protein</fullName>
    </submittedName>
</protein>
<name>A0A975IVE4_9CAUL</name>
<keyword evidence="3" id="KW-1185">Reference proteome</keyword>
<dbReference type="KEGG" id="caul:KCG34_02400"/>
<evidence type="ECO:0000313" key="2">
    <source>
        <dbReference type="EMBL" id="QUD88758.1"/>
    </source>
</evidence>
<keyword evidence="1" id="KW-1133">Transmembrane helix</keyword>
<feature type="transmembrane region" description="Helical" evidence="1">
    <location>
        <begin position="6"/>
        <end position="28"/>
    </location>
</feature>
<evidence type="ECO:0000256" key="1">
    <source>
        <dbReference type="SAM" id="Phobius"/>
    </source>
</evidence>
<keyword evidence="1" id="KW-0812">Transmembrane</keyword>
<accession>A0A975IVE4</accession>
<sequence>MNPTVTAVVTAGVIGVALFGGWLLWLNYSPASDVPRLKRDYEGVGRHVLSVTRTGTEFGETTYRKYEVVLQDDLHGGSTIVLGVEAALYGDPRVDRFDDPKSNTPVAIFWLIVQWFLP</sequence>
<organism evidence="2 3">
    <name type="scientific">Phenylobacterium montanum</name>
    <dbReference type="NCBI Taxonomy" id="2823693"/>
    <lineage>
        <taxon>Bacteria</taxon>
        <taxon>Pseudomonadati</taxon>
        <taxon>Pseudomonadota</taxon>
        <taxon>Alphaproteobacteria</taxon>
        <taxon>Caulobacterales</taxon>
        <taxon>Caulobacteraceae</taxon>
        <taxon>Phenylobacterium</taxon>
    </lineage>
</organism>
<dbReference type="EMBL" id="CP073078">
    <property type="protein sequence ID" value="QUD88758.1"/>
    <property type="molecule type" value="Genomic_DNA"/>
</dbReference>